<organism evidence="3 4">
    <name type="scientific">Paralvinella palmiformis</name>
    <dbReference type="NCBI Taxonomy" id="53620"/>
    <lineage>
        <taxon>Eukaryota</taxon>
        <taxon>Metazoa</taxon>
        <taxon>Spiralia</taxon>
        <taxon>Lophotrochozoa</taxon>
        <taxon>Annelida</taxon>
        <taxon>Polychaeta</taxon>
        <taxon>Sedentaria</taxon>
        <taxon>Canalipalpata</taxon>
        <taxon>Terebellida</taxon>
        <taxon>Terebelliformia</taxon>
        <taxon>Alvinellidae</taxon>
        <taxon>Paralvinella</taxon>
    </lineage>
</organism>
<sequence>MYVMRPNKQKEELSDNDNGDFNHGNKDSSNMNSVEGNRKSKKHISILSMKTEIMYGSAEISKTIVSRQAEVNRDEFEAELRAHASTENIIILALVDSFFLDMTFNFYETSILKYNISNYLFIASDYRACGILLSQNINCFVYITTNYTRASTLFGSYGFAQKMNIRILFILDALKLGFTVLHTDVDVVFMNNPLYDLSSSIHGDIACLLDDMQYNAGFIYLRPTELAITVYTEMRSIVSDRTVDDQIALNEVIPSLIEKHKAYKVRIEMLNTTKYQYGRNYFELGHRYFADRAPCPQCIVVHNNWIISKEAKRYRFREVLLWSYDDNGYYSNTSTKYLMYSNVPYNLTINIDYSNVELDTLKTALYFGHVLNRVVILPRFHLTETKVSTWTEKERPLNNWIRMSCFDNQFYEKYRENSFLHHLKVPPEIKRDITPPFWIQTKQSISMLGRKPTDVTLLTPCDEKKVSTEEIVDWFRGEKSSVLNFHSLYGIFNADMIQTIAESTVFSRQLLLAFHATDYKQVKHLKKSSCYIDVQ</sequence>
<reference evidence="3" key="1">
    <citation type="journal article" date="2023" name="Mol. Biol. Evol.">
        <title>Third-Generation Sequencing Reveals the Adaptive Role of the Epigenome in Three Deep-Sea Polychaetes.</title>
        <authorList>
            <person name="Perez M."/>
            <person name="Aroh O."/>
            <person name="Sun Y."/>
            <person name="Lan Y."/>
            <person name="Juniper S.K."/>
            <person name="Young C.R."/>
            <person name="Angers B."/>
            <person name="Qian P.Y."/>
        </authorList>
    </citation>
    <scope>NUCLEOTIDE SEQUENCE</scope>
    <source>
        <strain evidence="3">P08H-3</strain>
    </source>
</reference>
<evidence type="ECO:0000313" key="3">
    <source>
        <dbReference type="EMBL" id="KAK2156191.1"/>
    </source>
</evidence>
<dbReference type="InterPro" id="IPR052636">
    <property type="entry name" value="UDP-D-xylose:L-fucose_XylT"/>
</dbReference>
<dbReference type="Proteomes" id="UP001208570">
    <property type="component" value="Unassembled WGS sequence"/>
</dbReference>
<dbReference type="GO" id="GO:0005794">
    <property type="term" value="C:Golgi apparatus"/>
    <property type="evidence" value="ECO:0007669"/>
    <property type="project" value="TreeGrafter"/>
</dbReference>
<dbReference type="EMBL" id="JAODUP010000219">
    <property type="protein sequence ID" value="KAK2156191.1"/>
    <property type="molecule type" value="Genomic_DNA"/>
</dbReference>
<name>A0AAD9N5X1_9ANNE</name>
<evidence type="ECO:0000259" key="2">
    <source>
        <dbReference type="Pfam" id="PF03407"/>
    </source>
</evidence>
<dbReference type="PANTHER" id="PTHR47032:SF1">
    <property type="entry name" value="UDP-D-XYLOSE:L-FUCOSE ALPHA-1,3-D-XYLOSYLTRANSFERASE-RELATED"/>
    <property type="match status" value="1"/>
</dbReference>
<comment type="caution">
    <text evidence="3">The sequence shown here is derived from an EMBL/GenBank/DDBJ whole genome shotgun (WGS) entry which is preliminary data.</text>
</comment>
<dbReference type="Pfam" id="PF03407">
    <property type="entry name" value="Nucleotid_trans"/>
    <property type="match status" value="1"/>
</dbReference>
<gene>
    <name evidence="3" type="ORF">LSH36_219g00004</name>
</gene>
<feature type="domain" description="Nucleotide-diphospho-sugar transferase" evidence="2">
    <location>
        <begin position="116"/>
        <end position="316"/>
    </location>
</feature>
<keyword evidence="4" id="KW-1185">Reference proteome</keyword>
<evidence type="ECO:0000313" key="4">
    <source>
        <dbReference type="Proteomes" id="UP001208570"/>
    </source>
</evidence>
<proteinExistence type="predicted"/>
<dbReference type="AlphaFoldDB" id="A0AAD9N5X1"/>
<evidence type="ECO:0000256" key="1">
    <source>
        <dbReference type="SAM" id="MobiDB-lite"/>
    </source>
</evidence>
<accession>A0AAD9N5X1</accession>
<dbReference type="GO" id="GO:0016757">
    <property type="term" value="F:glycosyltransferase activity"/>
    <property type="evidence" value="ECO:0007669"/>
    <property type="project" value="TreeGrafter"/>
</dbReference>
<protein>
    <recommendedName>
        <fullName evidence="2">Nucleotide-diphospho-sugar transferase domain-containing protein</fullName>
    </recommendedName>
</protein>
<dbReference type="PANTHER" id="PTHR47032">
    <property type="entry name" value="UDP-D-XYLOSE:L-FUCOSE ALPHA-1,3-D-XYLOSYLTRANSFERASE-RELATED"/>
    <property type="match status" value="1"/>
</dbReference>
<feature type="region of interest" description="Disordered" evidence="1">
    <location>
        <begin position="1"/>
        <end position="40"/>
    </location>
</feature>
<dbReference type="InterPro" id="IPR005069">
    <property type="entry name" value="Nucl-diP-sugar_transferase"/>
</dbReference>